<sequence>MLDLSGFFVGSIYGVIFELCLRSVGAFGFAWGFHNSFRVRGPGSAEKPPHLALASALEAYEGTAEEFAALSVALFRALNLTARFVAILDAASLKPEVDKPESSSQASGVSPVSPLTPLPSNDKDNCHRTSRRSKGKAKKLLELDPDIKDFSGDDTFKDIIPKPSAPSVCQDGLSDAELATKTQRSKKKGDLEFEMQLEMAIAATAIESSKTDVDSDIVEVHDMNSQLISPSKKIKLVKIEDSPVSSSVMSIAIGSRKVGAPLYWAEVYCCGENLTGKWVHVDTVNAIIDGEHKVEVAAAACRKPLRYVVAFAGHGAKDVTRRYCMKWYKIASQRVNEIWWDAVLAPLKQLESLATGSIVHLEQEASTVKRKMVACEEADPKSSTLKMMTVEVTT</sequence>
<feature type="domain" description="Rad4/PNGase transglutaminase-like fold" evidence="2">
    <location>
        <begin position="229"/>
        <end position="352"/>
    </location>
</feature>
<reference evidence="3" key="1">
    <citation type="submission" date="2023-03" db="EMBL/GenBank/DDBJ databases">
        <authorList>
            <person name="Julca I."/>
        </authorList>
    </citation>
    <scope>NUCLEOTIDE SEQUENCE</scope>
</reference>
<evidence type="ECO:0000259" key="2">
    <source>
        <dbReference type="Pfam" id="PF03835"/>
    </source>
</evidence>
<dbReference type="Gene3D" id="3.90.260.10">
    <property type="entry name" value="Transglutaminase-like"/>
    <property type="match status" value="1"/>
</dbReference>
<dbReference type="GO" id="GO:0003684">
    <property type="term" value="F:damaged DNA binding"/>
    <property type="evidence" value="ECO:0007669"/>
    <property type="project" value="InterPro"/>
</dbReference>
<dbReference type="InterPro" id="IPR018325">
    <property type="entry name" value="Rad4/PNGase_transGLS-fold"/>
</dbReference>
<dbReference type="GO" id="GO:0006289">
    <property type="term" value="P:nucleotide-excision repair"/>
    <property type="evidence" value="ECO:0007669"/>
    <property type="project" value="InterPro"/>
</dbReference>
<dbReference type="PANTHER" id="PTHR12135:SF0">
    <property type="entry name" value="DNA REPAIR PROTEIN COMPLEMENTING XP-C CELLS"/>
    <property type="match status" value="1"/>
</dbReference>
<dbReference type="GO" id="GO:0005737">
    <property type="term" value="C:cytoplasm"/>
    <property type="evidence" value="ECO:0007669"/>
    <property type="project" value="TreeGrafter"/>
</dbReference>
<dbReference type="InterPro" id="IPR036985">
    <property type="entry name" value="Transglutaminase-like_sf"/>
</dbReference>
<keyword evidence="4" id="KW-1185">Reference proteome</keyword>
<name>A0AAV1E721_OLDCO</name>
<dbReference type="Proteomes" id="UP001161247">
    <property type="component" value="Chromosome 8"/>
</dbReference>
<organism evidence="3 4">
    <name type="scientific">Oldenlandia corymbosa var. corymbosa</name>
    <dbReference type="NCBI Taxonomy" id="529605"/>
    <lineage>
        <taxon>Eukaryota</taxon>
        <taxon>Viridiplantae</taxon>
        <taxon>Streptophyta</taxon>
        <taxon>Embryophyta</taxon>
        <taxon>Tracheophyta</taxon>
        <taxon>Spermatophyta</taxon>
        <taxon>Magnoliopsida</taxon>
        <taxon>eudicotyledons</taxon>
        <taxon>Gunneridae</taxon>
        <taxon>Pentapetalae</taxon>
        <taxon>asterids</taxon>
        <taxon>lamiids</taxon>
        <taxon>Gentianales</taxon>
        <taxon>Rubiaceae</taxon>
        <taxon>Rubioideae</taxon>
        <taxon>Spermacoceae</taxon>
        <taxon>Hedyotis-Oldenlandia complex</taxon>
        <taxon>Oldenlandia</taxon>
    </lineage>
</organism>
<evidence type="ECO:0000313" key="4">
    <source>
        <dbReference type="Proteomes" id="UP001161247"/>
    </source>
</evidence>
<feature type="region of interest" description="Disordered" evidence="1">
    <location>
        <begin position="97"/>
        <end position="138"/>
    </location>
</feature>
<dbReference type="GO" id="GO:0071942">
    <property type="term" value="C:XPC complex"/>
    <property type="evidence" value="ECO:0007669"/>
    <property type="project" value="TreeGrafter"/>
</dbReference>
<dbReference type="GO" id="GO:0000111">
    <property type="term" value="C:nucleotide-excision repair factor 2 complex"/>
    <property type="evidence" value="ECO:0007669"/>
    <property type="project" value="TreeGrafter"/>
</dbReference>
<proteinExistence type="predicted"/>
<dbReference type="InterPro" id="IPR038765">
    <property type="entry name" value="Papain-like_cys_pep_sf"/>
</dbReference>
<evidence type="ECO:0000256" key="1">
    <source>
        <dbReference type="SAM" id="MobiDB-lite"/>
    </source>
</evidence>
<evidence type="ECO:0000313" key="3">
    <source>
        <dbReference type="EMBL" id="CAI9115522.1"/>
    </source>
</evidence>
<gene>
    <name evidence="3" type="ORF">OLC1_LOCUS22034</name>
</gene>
<dbReference type="InterPro" id="IPR004583">
    <property type="entry name" value="DNA_repair_Rad4"/>
</dbReference>
<dbReference type="GO" id="GO:0003697">
    <property type="term" value="F:single-stranded DNA binding"/>
    <property type="evidence" value="ECO:0007669"/>
    <property type="project" value="TreeGrafter"/>
</dbReference>
<dbReference type="SUPFAM" id="SSF54001">
    <property type="entry name" value="Cysteine proteinases"/>
    <property type="match status" value="1"/>
</dbReference>
<feature type="compositionally biased region" description="Low complexity" evidence="1">
    <location>
        <begin position="102"/>
        <end position="120"/>
    </location>
</feature>
<feature type="compositionally biased region" description="Basic residues" evidence="1">
    <location>
        <begin position="128"/>
        <end position="138"/>
    </location>
</feature>
<dbReference type="GO" id="GO:0006298">
    <property type="term" value="P:mismatch repair"/>
    <property type="evidence" value="ECO:0007669"/>
    <property type="project" value="TreeGrafter"/>
</dbReference>
<protein>
    <submittedName>
        <fullName evidence="3">OLC1v1016437C1</fullName>
    </submittedName>
</protein>
<accession>A0AAV1E721</accession>
<dbReference type="PANTHER" id="PTHR12135">
    <property type="entry name" value="DNA REPAIR PROTEIN XP-C / RAD4"/>
    <property type="match status" value="1"/>
</dbReference>
<dbReference type="EMBL" id="OX459125">
    <property type="protein sequence ID" value="CAI9115522.1"/>
    <property type="molecule type" value="Genomic_DNA"/>
</dbReference>
<dbReference type="AlphaFoldDB" id="A0AAV1E721"/>
<dbReference type="Pfam" id="PF03835">
    <property type="entry name" value="Rad4"/>
    <property type="match status" value="1"/>
</dbReference>